<dbReference type="PANTHER" id="PTHR35201">
    <property type="entry name" value="TERPENE SYNTHASE"/>
    <property type="match status" value="1"/>
</dbReference>
<gene>
    <name evidence="2" type="ORF">EG028_25900</name>
</gene>
<dbReference type="RefSeq" id="WP_120519200.1">
    <property type="nucleotide sequence ID" value="NZ_QXZY01000016.1"/>
</dbReference>
<protein>
    <recommendedName>
        <fullName evidence="1">Terpene synthase</fullName>
        <ecNumber evidence="1">4.2.3.-</ecNumber>
    </recommendedName>
</protein>
<dbReference type="SFLD" id="SFLDS00005">
    <property type="entry name" value="Isoprenoid_Synthase_Type_I"/>
    <property type="match status" value="1"/>
</dbReference>
<dbReference type="PANTHER" id="PTHR35201:SF4">
    <property type="entry name" value="BETA-PINACENE SYNTHASE-RELATED"/>
    <property type="match status" value="1"/>
</dbReference>
<keyword evidence="1" id="KW-0456">Lyase</keyword>
<dbReference type="GO" id="GO:0046872">
    <property type="term" value="F:metal ion binding"/>
    <property type="evidence" value="ECO:0007669"/>
    <property type="project" value="UniProtKB-KW"/>
</dbReference>
<organism evidence="2 3">
    <name type="scientific">Chitinophaga barathri</name>
    <dbReference type="NCBI Taxonomy" id="1647451"/>
    <lineage>
        <taxon>Bacteria</taxon>
        <taxon>Pseudomonadati</taxon>
        <taxon>Bacteroidota</taxon>
        <taxon>Chitinophagia</taxon>
        <taxon>Chitinophagales</taxon>
        <taxon>Chitinophagaceae</taxon>
        <taxon>Chitinophaga</taxon>
    </lineage>
</organism>
<reference evidence="3" key="1">
    <citation type="submission" date="2018-11" db="EMBL/GenBank/DDBJ databases">
        <title>Chitinophaga lutea sp.nov., isolate from arsenic contaminated soil.</title>
        <authorList>
            <person name="Zong Y."/>
        </authorList>
    </citation>
    <scope>NUCLEOTIDE SEQUENCE [LARGE SCALE GENOMIC DNA]</scope>
    <source>
        <strain evidence="3">YLT18</strain>
    </source>
</reference>
<evidence type="ECO:0000313" key="2">
    <source>
        <dbReference type="EMBL" id="RPD38324.1"/>
    </source>
</evidence>
<keyword evidence="1" id="KW-0479">Metal-binding</keyword>
<dbReference type="AlphaFoldDB" id="A0A3N4M544"/>
<evidence type="ECO:0000313" key="3">
    <source>
        <dbReference type="Proteomes" id="UP000279089"/>
    </source>
</evidence>
<dbReference type="InterPro" id="IPR008949">
    <property type="entry name" value="Isoprenoid_synthase_dom_sf"/>
</dbReference>
<accession>A0A3N4M544</accession>
<comment type="caution">
    <text evidence="2">The sequence shown here is derived from an EMBL/GenBank/DDBJ whole genome shotgun (WGS) entry which is preliminary data.</text>
</comment>
<dbReference type="EMBL" id="RMBX01000016">
    <property type="protein sequence ID" value="RPD38324.1"/>
    <property type="molecule type" value="Genomic_DNA"/>
</dbReference>
<sequence>MQTLTLDRALYCPFPARINAMVDAVEEHTDQWTLAFDLHRGDSFLEYKRSAFGHMTSRFYPTAGFKRLCITNDLLVLLFLLDDMLDHESGPDAPPVNFEQLAKQFCNVLIHDEAHTYKSGPVLAALSDVWRRMRELCNAELKGQFIQDIVLLFKAIKWQNQNAQSGIIPSLDEYSHWRPLFGGAHLAASLIFFAENTQTPLNTFRKKPLDLLTTLCGHLGCWANDLISLQKEQGHGDFHNLVPILQNEYGLTEDIASDRAVQIHNQEMRDFHMLYKRLDYYVGKQKDIGTYITDLAMIVRGNLDWSFIDSERYSSRVNMM</sequence>
<dbReference type="SFLD" id="SFLDG01020">
    <property type="entry name" value="Terpene_Cyclase_Like_2"/>
    <property type="match status" value="1"/>
</dbReference>
<keyword evidence="1" id="KW-0460">Magnesium</keyword>
<comment type="similarity">
    <text evidence="1">Belongs to the terpene synthase family.</text>
</comment>
<evidence type="ECO:0000256" key="1">
    <source>
        <dbReference type="RuleBase" id="RU366034"/>
    </source>
</evidence>
<dbReference type="OrthoDB" id="2989600at2"/>
<dbReference type="Proteomes" id="UP000279089">
    <property type="component" value="Unassembled WGS sequence"/>
</dbReference>
<dbReference type="SUPFAM" id="SSF48576">
    <property type="entry name" value="Terpenoid synthases"/>
    <property type="match status" value="1"/>
</dbReference>
<proteinExistence type="inferred from homology"/>
<dbReference type="GO" id="GO:0010333">
    <property type="term" value="F:terpene synthase activity"/>
    <property type="evidence" value="ECO:0007669"/>
    <property type="project" value="InterPro"/>
</dbReference>
<keyword evidence="3" id="KW-1185">Reference proteome</keyword>
<dbReference type="Pfam" id="PF19086">
    <property type="entry name" value="Terpene_syn_C_2"/>
    <property type="match status" value="1"/>
</dbReference>
<name>A0A3N4M544_9BACT</name>
<dbReference type="EC" id="4.2.3.-" evidence="1"/>
<comment type="cofactor">
    <cofactor evidence="1">
        <name>Mg(2+)</name>
        <dbReference type="ChEBI" id="CHEBI:18420"/>
    </cofactor>
</comment>
<dbReference type="InterPro" id="IPR034686">
    <property type="entry name" value="Terpene_cyclase-like_2"/>
</dbReference>
<dbReference type="Gene3D" id="1.10.600.10">
    <property type="entry name" value="Farnesyl Diphosphate Synthase"/>
    <property type="match status" value="1"/>
</dbReference>